<dbReference type="Pfam" id="PF05517">
    <property type="entry name" value="p25-alpha"/>
    <property type="match status" value="1"/>
</dbReference>
<dbReference type="GO" id="GO:0032273">
    <property type="term" value="P:positive regulation of protein polymerization"/>
    <property type="evidence" value="ECO:0007669"/>
    <property type="project" value="TreeGrafter"/>
</dbReference>
<dbReference type="GO" id="GO:0001578">
    <property type="term" value="P:microtubule bundle formation"/>
    <property type="evidence" value="ECO:0007669"/>
    <property type="project" value="TreeGrafter"/>
</dbReference>
<dbReference type="Proteomes" id="UP001153712">
    <property type="component" value="Chromosome 5"/>
</dbReference>
<keyword evidence="5" id="KW-1185">Reference proteome</keyword>
<organism evidence="4 5">
    <name type="scientific">Phyllotreta striolata</name>
    <name type="common">Striped flea beetle</name>
    <name type="synonym">Crioceris striolata</name>
    <dbReference type="NCBI Taxonomy" id="444603"/>
    <lineage>
        <taxon>Eukaryota</taxon>
        <taxon>Metazoa</taxon>
        <taxon>Ecdysozoa</taxon>
        <taxon>Arthropoda</taxon>
        <taxon>Hexapoda</taxon>
        <taxon>Insecta</taxon>
        <taxon>Pterygota</taxon>
        <taxon>Neoptera</taxon>
        <taxon>Endopterygota</taxon>
        <taxon>Coleoptera</taxon>
        <taxon>Polyphaga</taxon>
        <taxon>Cucujiformia</taxon>
        <taxon>Chrysomeloidea</taxon>
        <taxon>Chrysomelidae</taxon>
        <taxon>Galerucinae</taxon>
        <taxon>Alticini</taxon>
        <taxon>Phyllotreta</taxon>
    </lineage>
</organism>
<feature type="region of interest" description="Disordered" evidence="3">
    <location>
        <begin position="294"/>
        <end position="340"/>
    </location>
</feature>
<evidence type="ECO:0000256" key="3">
    <source>
        <dbReference type="SAM" id="MobiDB-lite"/>
    </source>
</evidence>
<evidence type="ECO:0000313" key="5">
    <source>
        <dbReference type="Proteomes" id="UP001153712"/>
    </source>
</evidence>
<proteinExistence type="inferred from homology"/>
<name>A0A9N9TU26_PHYSR</name>
<sequence>MSTYEIASGSDICIDVDKSDNAKFMQILKTIAIDENQEREKSDDIQFHLPESPNIELSLTIHSQSYDYDMQMTPSVATTAEDAEHLVPLQNRHHPDLLITNSDIISETIETNPQQALIPAPVQLQVTGKLQMPALPAIMSAQPEIPDVERLKIDEPPAPQPPSPAAQEPAQEAPETLDGADLEAFDSNFRNFAKFGDPKSDGKLITLSNSDKWMKQAKIIDGKKITTTDTGIYFKKLKSQKVSVKQYKSFIEDLAKAKKVEANQIVKKLSACGAPGLHGIANAKATETVNRLTDTSKYTGTHKQRFDQTGKGKGIAGRKDLPDNSGYVTGYQHKDTHEAK</sequence>
<dbReference type="GO" id="GO:0046785">
    <property type="term" value="P:microtubule polymerization"/>
    <property type="evidence" value="ECO:0007669"/>
    <property type="project" value="InterPro"/>
</dbReference>
<feature type="compositionally biased region" description="Low complexity" evidence="3">
    <location>
        <begin position="165"/>
        <end position="174"/>
    </location>
</feature>
<dbReference type="PANTHER" id="PTHR12932:SF9">
    <property type="entry name" value="TUBULIN POLYMERIZATION-PROMOTING PROTEIN HOMOLOG"/>
    <property type="match status" value="1"/>
</dbReference>
<gene>
    <name evidence="4" type="ORF">PHYEVI_LOCUS8182</name>
</gene>
<dbReference type="InterPro" id="IPR008907">
    <property type="entry name" value="TPP/p25"/>
</dbReference>
<evidence type="ECO:0000256" key="1">
    <source>
        <dbReference type="ARBA" id="ARBA00010994"/>
    </source>
</evidence>
<accession>A0A9N9TU26</accession>
<dbReference type="AlphaFoldDB" id="A0A9N9TU26"/>
<dbReference type="FunFam" id="1.10.238.10:FF:000266">
    <property type="entry name" value="TPPP family protein"/>
    <property type="match status" value="1"/>
</dbReference>
<dbReference type="Gene3D" id="1.10.238.10">
    <property type="entry name" value="EF-hand"/>
    <property type="match status" value="1"/>
</dbReference>
<comment type="similarity">
    <text evidence="1">Belongs to the TPPP family.</text>
</comment>
<dbReference type="EMBL" id="OU900098">
    <property type="protein sequence ID" value="CAG9861856.1"/>
    <property type="molecule type" value="Genomic_DNA"/>
</dbReference>
<evidence type="ECO:0000256" key="2">
    <source>
        <dbReference type="ARBA" id="ARBA00069104"/>
    </source>
</evidence>
<dbReference type="PANTHER" id="PTHR12932">
    <property type="entry name" value="P25 ALPHA-RELATED"/>
    <property type="match status" value="1"/>
</dbReference>
<evidence type="ECO:0000313" key="4">
    <source>
        <dbReference type="EMBL" id="CAG9861856.1"/>
    </source>
</evidence>
<reference evidence="4" key="1">
    <citation type="submission" date="2022-01" db="EMBL/GenBank/DDBJ databases">
        <authorList>
            <person name="King R."/>
        </authorList>
    </citation>
    <scope>NUCLEOTIDE SEQUENCE</scope>
</reference>
<feature type="region of interest" description="Disordered" evidence="3">
    <location>
        <begin position="152"/>
        <end position="176"/>
    </location>
</feature>
<protein>
    <recommendedName>
        <fullName evidence="2">Tubulin polymerization-promoting protein homolog</fullName>
    </recommendedName>
</protein>
<dbReference type="GO" id="GO:0005874">
    <property type="term" value="C:microtubule"/>
    <property type="evidence" value="ECO:0007669"/>
    <property type="project" value="TreeGrafter"/>
</dbReference>
<dbReference type="SUPFAM" id="SSF47473">
    <property type="entry name" value="EF-hand"/>
    <property type="match status" value="1"/>
</dbReference>
<dbReference type="GO" id="GO:0015631">
    <property type="term" value="F:tubulin binding"/>
    <property type="evidence" value="ECO:0007669"/>
    <property type="project" value="InterPro"/>
</dbReference>
<dbReference type="InterPro" id="IPR011992">
    <property type="entry name" value="EF-hand-dom_pair"/>
</dbReference>
<dbReference type="OrthoDB" id="548799at2759"/>